<protein>
    <submittedName>
        <fullName evidence="3">Alpha/beta hydrolase fold domain-containing protein</fullName>
    </submittedName>
</protein>
<name>A0A7D6VD94_9NOCA</name>
<dbReference type="PANTHER" id="PTHR48081:SF8">
    <property type="entry name" value="ALPHA_BETA HYDROLASE FOLD-3 DOMAIN-CONTAINING PROTEIN-RELATED"/>
    <property type="match status" value="1"/>
</dbReference>
<dbReference type="InterPro" id="IPR013094">
    <property type="entry name" value="AB_hydrolase_3"/>
</dbReference>
<dbReference type="SUPFAM" id="SSF53474">
    <property type="entry name" value="alpha/beta-Hydrolases"/>
    <property type="match status" value="1"/>
</dbReference>
<sequence length="304" mass="33099">MVPSFLSRRVMPGYLRVTRANRAYIDTERARAHVRENSIRPQPYAPPRRLRSDIAIEVSREAGFPVYTLTPRSGRTSGSVVYIHGGGWVNEIKPQHWALAADIAARAATTVTVPVYPLIPFGTAGQVVPAMAKLVADNVARYGAACLAGDSAGGQITLSAAVLLRDEQQLKLPRTVLISPALDQSLRNPEIDVVQPSDPWLGKAGARVFIEYWRGDLPVDDPLVSPLAADLPGLGPLTIFCGTRDIVHPDTKLLVAKARAAGVEVDYHEGRDLLHVYPLTPTPEGKVARRLIVERIREALVHTV</sequence>
<evidence type="ECO:0000259" key="2">
    <source>
        <dbReference type="Pfam" id="PF07859"/>
    </source>
</evidence>
<dbReference type="EMBL" id="CP059399">
    <property type="protein sequence ID" value="QLY30177.1"/>
    <property type="molecule type" value="Genomic_DNA"/>
</dbReference>
<evidence type="ECO:0000256" key="1">
    <source>
        <dbReference type="ARBA" id="ARBA00022801"/>
    </source>
</evidence>
<gene>
    <name evidence="3" type="ORF">H0264_34275</name>
</gene>
<dbReference type="AlphaFoldDB" id="A0A7D6VD94"/>
<keyword evidence="1 3" id="KW-0378">Hydrolase</keyword>
<dbReference type="PANTHER" id="PTHR48081">
    <property type="entry name" value="AB HYDROLASE SUPERFAMILY PROTEIN C4A8.06C"/>
    <property type="match status" value="1"/>
</dbReference>
<dbReference type="KEGG" id="nhu:H0264_34275"/>
<proteinExistence type="predicted"/>
<dbReference type="Gene3D" id="3.40.50.1820">
    <property type="entry name" value="alpha/beta hydrolase"/>
    <property type="match status" value="1"/>
</dbReference>
<accession>A0A7D6VD94</accession>
<dbReference type="InterPro" id="IPR029058">
    <property type="entry name" value="AB_hydrolase_fold"/>
</dbReference>
<dbReference type="Pfam" id="PF07859">
    <property type="entry name" value="Abhydrolase_3"/>
    <property type="match status" value="1"/>
</dbReference>
<reference evidence="3 4" key="1">
    <citation type="submission" date="2020-07" db="EMBL/GenBank/DDBJ databases">
        <authorList>
            <person name="Zhuang K."/>
            <person name="Ran Y."/>
        </authorList>
    </citation>
    <scope>NUCLEOTIDE SEQUENCE [LARGE SCALE GENOMIC DNA]</scope>
    <source>
        <strain evidence="3 4">WCH-YHL-001</strain>
    </source>
</reference>
<evidence type="ECO:0000313" key="4">
    <source>
        <dbReference type="Proteomes" id="UP000515512"/>
    </source>
</evidence>
<evidence type="ECO:0000313" key="3">
    <source>
        <dbReference type="EMBL" id="QLY30177.1"/>
    </source>
</evidence>
<organism evidence="3 4">
    <name type="scientific">Nocardia huaxiensis</name>
    <dbReference type="NCBI Taxonomy" id="2755382"/>
    <lineage>
        <taxon>Bacteria</taxon>
        <taxon>Bacillati</taxon>
        <taxon>Actinomycetota</taxon>
        <taxon>Actinomycetes</taxon>
        <taxon>Mycobacteriales</taxon>
        <taxon>Nocardiaceae</taxon>
        <taxon>Nocardia</taxon>
    </lineage>
</organism>
<keyword evidence="4" id="KW-1185">Reference proteome</keyword>
<dbReference type="GO" id="GO:0016787">
    <property type="term" value="F:hydrolase activity"/>
    <property type="evidence" value="ECO:0007669"/>
    <property type="project" value="UniProtKB-KW"/>
</dbReference>
<dbReference type="Proteomes" id="UP000515512">
    <property type="component" value="Chromosome"/>
</dbReference>
<feature type="domain" description="Alpha/beta hydrolase fold-3" evidence="2">
    <location>
        <begin position="80"/>
        <end position="277"/>
    </location>
</feature>
<dbReference type="InterPro" id="IPR050300">
    <property type="entry name" value="GDXG_lipolytic_enzyme"/>
</dbReference>